<protein>
    <submittedName>
        <fullName evidence="9">Transporter</fullName>
    </submittedName>
</protein>
<keyword evidence="4" id="KW-1003">Cell membrane</keyword>
<name>A0A0G3G6M1_9GAMM</name>
<sequence length="313" mass="32898">MLSVMTQMGALIVAGVVWRALQPGGLDADTTRRVLTTLVYYLLLPALVLQVLWVAPLGLDSLRIALVAGLTVLAMVGVTLLACRVCMAERAAIGAMLLAAAWPNATYLGLPVLDSLFGEPGRAVAIQYDLFACLPLVLTLGVLLARRYGDPEAVRLYGGGSPLRGLAAVPSIWAAVVGVALNLAGVPLLDWLDVFLGFLADSVAPLMLFSLGLALVFNRFRGRDARPLAVVAIVQLILAPVFALGLVLWTGLEGVPGVGSVLEAAMPAMVLGLVFCDRFRLDTGLYAAAVTLTTALSLVTLPLWFALATRLIA</sequence>
<comment type="subcellular location">
    <subcellularLocation>
        <location evidence="1">Cell membrane</location>
        <topology evidence="1">Multi-pass membrane protein</topology>
    </subcellularLocation>
</comment>
<evidence type="ECO:0000256" key="6">
    <source>
        <dbReference type="ARBA" id="ARBA00022989"/>
    </source>
</evidence>
<feature type="transmembrane region" description="Helical" evidence="8">
    <location>
        <begin position="228"/>
        <end position="249"/>
    </location>
</feature>
<evidence type="ECO:0000256" key="4">
    <source>
        <dbReference type="ARBA" id="ARBA00022475"/>
    </source>
</evidence>
<feature type="transmembrane region" description="Helical" evidence="8">
    <location>
        <begin position="95"/>
        <end position="113"/>
    </location>
</feature>
<evidence type="ECO:0000313" key="10">
    <source>
        <dbReference type="Proteomes" id="UP000064201"/>
    </source>
</evidence>
<evidence type="ECO:0000256" key="3">
    <source>
        <dbReference type="ARBA" id="ARBA00022448"/>
    </source>
</evidence>
<dbReference type="GO" id="GO:0005886">
    <property type="term" value="C:plasma membrane"/>
    <property type="evidence" value="ECO:0007669"/>
    <property type="project" value="UniProtKB-SubCell"/>
</dbReference>
<evidence type="ECO:0000256" key="2">
    <source>
        <dbReference type="ARBA" id="ARBA00010145"/>
    </source>
</evidence>
<keyword evidence="6 8" id="KW-1133">Transmembrane helix</keyword>
<dbReference type="PATRIC" id="fig|106634.4.peg.2444"/>
<dbReference type="OrthoDB" id="5291198at2"/>
<feature type="transmembrane region" description="Helical" evidence="8">
    <location>
        <begin position="61"/>
        <end position="83"/>
    </location>
</feature>
<evidence type="ECO:0000256" key="5">
    <source>
        <dbReference type="ARBA" id="ARBA00022692"/>
    </source>
</evidence>
<accession>A0A0G3G6M1</accession>
<organism evidence="9 10">
    <name type="scientific">Thioalkalivibrio versutus</name>
    <dbReference type="NCBI Taxonomy" id="106634"/>
    <lineage>
        <taxon>Bacteria</taxon>
        <taxon>Pseudomonadati</taxon>
        <taxon>Pseudomonadota</taxon>
        <taxon>Gammaproteobacteria</taxon>
        <taxon>Chromatiales</taxon>
        <taxon>Ectothiorhodospiraceae</taxon>
        <taxon>Thioalkalivibrio</taxon>
    </lineage>
</organism>
<dbReference type="PANTHER" id="PTHR36838:SF1">
    <property type="entry name" value="SLR1864 PROTEIN"/>
    <property type="match status" value="1"/>
</dbReference>
<dbReference type="InterPro" id="IPR038770">
    <property type="entry name" value="Na+/solute_symporter_sf"/>
</dbReference>
<feature type="transmembrane region" description="Helical" evidence="8">
    <location>
        <begin position="166"/>
        <end position="189"/>
    </location>
</feature>
<evidence type="ECO:0000313" key="9">
    <source>
        <dbReference type="EMBL" id="AKJ96029.1"/>
    </source>
</evidence>
<feature type="transmembrane region" description="Helical" evidence="8">
    <location>
        <begin position="125"/>
        <end position="145"/>
    </location>
</feature>
<dbReference type="EMBL" id="CP011367">
    <property type="protein sequence ID" value="AKJ96029.1"/>
    <property type="molecule type" value="Genomic_DNA"/>
</dbReference>
<comment type="similarity">
    <text evidence="2">Belongs to the auxin efflux carrier (TC 2.A.69) family.</text>
</comment>
<proteinExistence type="inferred from homology"/>
<gene>
    <name evidence="9" type="ORF">TVD_11990</name>
</gene>
<dbReference type="STRING" id="106634.TVD_11990"/>
<dbReference type="Pfam" id="PF03547">
    <property type="entry name" value="Mem_trans"/>
    <property type="match status" value="2"/>
</dbReference>
<feature type="transmembrane region" description="Helical" evidence="8">
    <location>
        <begin position="283"/>
        <end position="307"/>
    </location>
</feature>
<keyword evidence="3" id="KW-0813">Transport</keyword>
<feature type="transmembrane region" description="Helical" evidence="8">
    <location>
        <begin position="34"/>
        <end position="55"/>
    </location>
</feature>
<evidence type="ECO:0000256" key="7">
    <source>
        <dbReference type="ARBA" id="ARBA00023136"/>
    </source>
</evidence>
<reference evidence="9 10" key="1">
    <citation type="submission" date="2015-04" db="EMBL/GenBank/DDBJ databases">
        <title>Complete Sequence for the Genome of the Thioalkalivibrio versutus D301.</title>
        <authorList>
            <person name="Mu T."/>
            <person name="Zhou J."/>
            <person name="Xu X."/>
        </authorList>
    </citation>
    <scope>NUCLEOTIDE SEQUENCE [LARGE SCALE GENOMIC DNA]</scope>
    <source>
        <strain evidence="9 10">D301</strain>
    </source>
</reference>
<feature type="transmembrane region" description="Helical" evidence="8">
    <location>
        <begin position="195"/>
        <end position="216"/>
    </location>
</feature>
<dbReference type="GO" id="GO:0055085">
    <property type="term" value="P:transmembrane transport"/>
    <property type="evidence" value="ECO:0007669"/>
    <property type="project" value="InterPro"/>
</dbReference>
<evidence type="ECO:0000256" key="1">
    <source>
        <dbReference type="ARBA" id="ARBA00004651"/>
    </source>
</evidence>
<keyword evidence="5 8" id="KW-0812">Transmembrane</keyword>
<keyword evidence="7 8" id="KW-0472">Membrane</keyword>
<evidence type="ECO:0000256" key="8">
    <source>
        <dbReference type="SAM" id="Phobius"/>
    </source>
</evidence>
<feature type="transmembrane region" description="Helical" evidence="8">
    <location>
        <begin position="255"/>
        <end position="276"/>
    </location>
</feature>
<dbReference type="Proteomes" id="UP000064201">
    <property type="component" value="Chromosome"/>
</dbReference>
<dbReference type="AlphaFoldDB" id="A0A0G3G6M1"/>
<keyword evidence="10" id="KW-1185">Reference proteome</keyword>
<dbReference type="KEGG" id="tvr:TVD_11990"/>
<feature type="transmembrane region" description="Helical" evidence="8">
    <location>
        <begin position="6"/>
        <end position="22"/>
    </location>
</feature>
<dbReference type="Gene3D" id="1.20.1530.20">
    <property type="match status" value="1"/>
</dbReference>
<dbReference type="PANTHER" id="PTHR36838">
    <property type="entry name" value="AUXIN EFFLUX CARRIER FAMILY PROTEIN"/>
    <property type="match status" value="1"/>
</dbReference>
<dbReference type="RefSeq" id="WP_047251689.1">
    <property type="nucleotide sequence ID" value="NZ_CP011367.1"/>
</dbReference>
<dbReference type="InterPro" id="IPR004776">
    <property type="entry name" value="Mem_transp_PIN-like"/>
</dbReference>